<feature type="region of interest" description="Disordered" evidence="1">
    <location>
        <begin position="389"/>
        <end position="569"/>
    </location>
</feature>
<evidence type="ECO:0000313" key="3">
    <source>
        <dbReference type="Proteomes" id="UP001430584"/>
    </source>
</evidence>
<evidence type="ECO:0000256" key="1">
    <source>
        <dbReference type="SAM" id="MobiDB-lite"/>
    </source>
</evidence>
<sequence>MNRGLRSPSNPASPVEDVFRPEAHEWLIEQGIIPAETISEEEMFRRAVAESLVTAAAPAPLDEGEILHAESSRQAAARPPKNVEDMTNEELENLGILISLGLVYRSPSPSPSPSPRPSPSPCPSGRPEQQGVVEDLVPLDDSEFLPVHQLFGSVHQQGLSIDSAFDQFVGFLAQAYPGRQFEEFAARRLRGQQQQQLQPAEGEAWARGEGQGDEEEVDASVPPSLHTPGSQPPVAVLSSGGQPPAPFVSLVDIEGPAKEVQAPSLSEPELEDGQEPAGVAEEGGETEASEREEEEEDDAALPASQEPAVPAANTNTTTSSSPAPPPVEDRENMPWIDRDIQAAGRAMQWVLAVDPGTWTVDDRYEQCAARMERESGIRRSWKALRSAYNRRVRQATGVDERKTPKPHRLQTSVQKTGKRSAPIWKAAAVAAKAGKAADKAMKEEKKRKREEEKEAKKGEREAKRRRKGEEEEEKGKGKRRRAEVDEEDEEVEKAPRRIKRVRFAPRSSDSPKPGDEKEEEPAVAGAAGEGSASAEPDTQAAQVAADEALARRLHKEETARTRSRRARRG</sequence>
<feature type="compositionally biased region" description="Pro residues" evidence="1">
    <location>
        <begin position="108"/>
        <end position="124"/>
    </location>
</feature>
<gene>
    <name evidence="2" type="ORF">SLS55_002339</name>
</gene>
<evidence type="ECO:0008006" key="4">
    <source>
        <dbReference type="Google" id="ProtNLM"/>
    </source>
</evidence>
<feature type="compositionally biased region" description="Acidic residues" evidence="1">
    <location>
        <begin position="282"/>
        <end position="299"/>
    </location>
</feature>
<feature type="compositionally biased region" description="Low complexity" evidence="1">
    <location>
        <begin position="307"/>
        <end position="321"/>
    </location>
</feature>
<dbReference type="RefSeq" id="XP_066636388.1">
    <property type="nucleotide sequence ID" value="XM_066773821.1"/>
</dbReference>
<feature type="region of interest" description="Disordered" evidence="1">
    <location>
        <begin position="190"/>
        <end position="335"/>
    </location>
</feature>
<comment type="caution">
    <text evidence="2">The sequence shown here is derived from an EMBL/GenBank/DDBJ whole genome shotgun (WGS) entry which is preliminary data.</text>
</comment>
<dbReference type="GeneID" id="92006424"/>
<organism evidence="2 3">
    <name type="scientific">Diplodia seriata</name>
    <dbReference type="NCBI Taxonomy" id="420778"/>
    <lineage>
        <taxon>Eukaryota</taxon>
        <taxon>Fungi</taxon>
        <taxon>Dikarya</taxon>
        <taxon>Ascomycota</taxon>
        <taxon>Pezizomycotina</taxon>
        <taxon>Dothideomycetes</taxon>
        <taxon>Dothideomycetes incertae sedis</taxon>
        <taxon>Botryosphaeriales</taxon>
        <taxon>Botryosphaeriaceae</taxon>
        <taxon>Diplodia</taxon>
    </lineage>
</organism>
<keyword evidence="3" id="KW-1185">Reference proteome</keyword>
<dbReference type="Proteomes" id="UP001430584">
    <property type="component" value="Unassembled WGS sequence"/>
</dbReference>
<feature type="compositionally biased region" description="Basic and acidic residues" evidence="1">
    <location>
        <begin position="548"/>
        <end position="560"/>
    </location>
</feature>
<dbReference type="EMBL" id="JAJVCZ030000002">
    <property type="protein sequence ID" value="KAL0263359.1"/>
    <property type="molecule type" value="Genomic_DNA"/>
</dbReference>
<accession>A0ABR3CRX8</accession>
<reference evidence="2 3" key="1">
    <citation type="submission" date="2024-02" db="EMBL/GenBank/DDBJ databases">
        <title>De novo assembly and annotation of 12 fungi associated with fruit tree decline syndrome in Ontario, Canada.</title>
        <authorList>
            <person name="Sulman M."/>
            <person name="Ellouze W."/>
            <person name="Ilyukhin E."/>
        </authorList>
    </citation>
    <scope>NUCLEOTIDE SEQUENCE [LARGE SCALE GENOMIC DNA]</scope>
    <source>
        <strain evidence="2 3">FDS-637</strain>
    </source>
</reference>
<name>A0ABR3CRX8_9PEZI</name>
<evidence type="ECO:0000313" key="2">
    <source>
        <dbReference type="EMBL" id="KAL0263359.1"/>
    </source>
</evidence>
<feature type="compositionally biased region" description="Low complexity" evidence="1">
    <location>
        <begin position="425"/>
        <end position="434"/>
    </location>
</feature>
<protein>
    <recommendedName>
        <fullName evidence="4">Myb-like domain-containing protein</fullName>
    </recommendedName>
</protein>
<feature type="compositionally biased region" description="Low complexity" evidence="1">
    <location>
        <begin position="522"/>
        <end position="547"/>
    </location>
</feature>
<proteinExistence type="predicted"/>
<feature type="region of interest" description="Disordered" evidence="1">
    <location>
        <begin position="106"/>
        <end position="133"/>
    </location>
</feature>
<feature type="compositionally biased region" description="Basic and acidic residues" evidence="1">
    <location>
        <begin position="435"/>
        <end position="475"/>
    </location>
</feature>